<keyword evidence="6 8" id="KW-0508">mRNA splicing</keyword>
<feature type="domain" description="U-box" evidence="9">
    <location>
        <begin position="1"/>
        <end position="59"/>
    </location>
</feature>
<evidence type="ECO:0000256" key="6">
    <source>
        <dbReference type="ARBA" id="ARBA00023187"/>
    </source>
</evidence>
<dbReference type="SMART" id="SM00504">
    <property type="entry name" value="Ubox"/>
    <property type="match status" value="1"/>
</dbReference>
<evidence type="ECO:0000256" key="4">
    <source>
        <dbReference type="ARBA" id="ARBA00022664"/>
    </source>
</evidence>
<dbReference type="EC" id="2.3.2.27" evidence="8"/>
<dbReference type="Pfam" id="PF08606">
    <property type="entry name" value="Prp19"/>
    <property type="match status" value="1"/>
</dbReference>
<evidence type="ECO:0000313" key="11">
    <source>
        <dbReference type="Proteomes" id="UP001378960"/>
    </source>
</evidence>
<comment type="subunit">
    <text evidence="8">Homotetramer.</text>
</comment>
<evidence type="ECO:0000256" key="5">
    <source>
        <dbReference type="ARBA" id="ARBA00022728"/>
    </source>
</evidence>
<reference evidence="10 11" key="1">
    <citation type="journal article" date="2023" name="Elife">
        <title>Identification of key yeast species and microbe-microbe interactions impacting larval growth of Drosophila in the wild.</title>
        <authorList>
            <person name="Mure A."/>
            <person name="Sugiura Y."/>
            <person name="Maeda R."/>
            <person name="Honda K."/>
            <person name="Sakurai N."/>
            <person name="Takahashi Y."/>
            <person name="Watada M."/>
            <person name="Katoh T."/>
            <person name="Gotoh A."/>
            <person name="Gotoh Y."/>
            <person name="Taniguchi I."/>
            <person name="Nakamura K."/>
            <person name="Hayashi T."/>
            <person name="Katayama T."/>
            <person name="Uemura T."/>
            <person name="Hattori Y."/>
        </authorList>
    </citation>
    <scope>NUCLEOTIDE SEQUENCE [LARGE SCALE GENOMIC DNA]</scope>
    <source>
        <strain evidence="10 11">PK-24</strain>
    </source>
</reference>
<dbReference type="GO" id="GO:0061630">
    <property type="term" value="F:ubiquitin protein ligase activity"/>
    <property type="evidence" value="ECO:0007669"/>
    <property type="project" value="UniProtKB-UniRule"/>
</dbReference>
<dbReference type="SUPFAM" id="SSF57850">
    <property type="entry name" value="RING/U-box"/>
    <property type="match status" value="1"/>
</dbReference>
<dbReference type="InterPro" id="IPR013083">
    <property type="entry name" value="Znf_RING/FYVE/PHD"/>
</dbReference>
<dbReference type="PANTHER" id="PTHR43995">
    <property type="entry name" value="PRE-MRNA-PROCESSING FACTOR 19"/>
    <property type="match status" value="1"/>
</dbReference>
<evidence type="ECO:0000256" key="1">
    <source>
        <dbReference type="ARBA" id="ARBA00004123"/>
    </source>
</evidence>
<dbReference type="InterPro" id="IPR003613">
    <property type="entry name" value="Ubox_domain"/>
</dbReference>
<dbReference type="GO" id="GO:0006281">
    <property type="term" value="P:DNA repair"/>
    <property type="evidence" value="ECO:0007669"/>
    <property type="project" value="UniProtKB-KW"/>
</dbReference>
<comment type="function">
    <text evidence="8">Ubiquitin-protein ligase which is mainly involved pre-mRNA splicing and DNA repair. Required for pre-mRNA splicing as component of the spliceosome.</text>
</comment>
<sequence length="532" mass="59830">MYICSITNTVTDTPVLSLKSNRIFDKSTLTNYIDKFGKDPINNELMNIDDIIEISIPEINQNNQNEITNVSSVPSLLKSFQSIWDNLSIELFQLRKELDITKKELSLSLYRQDAAVNVAVNACKERDDAIHALEQFMKDSGNSQNDVVNNAVKETEKETEIEIDNDNEVDNVDEDWLPISEKLNEEQIKLVEEHKTTNKSLRGKSPIYSLVQENENNDESHNLSTSTDFIGTLKVGEKGLLTTIKQNQKGDSAVLVYSENYFQLISLSNTSLEPLSEIHTSAKGKSKKTVFWMNETPYVLNFPAQRKNAKADSNNVQLINIQSKEKTGFRLNSENLKDITSVIGHPSINLFIVAFKDHLEFVYDLKSVFIQQLSSNINSIHLHPDGMLLGISYIDGKEIDIYDLSERQFKLKIDWGVENLIDFEFAINGYLMIIVVEGKAMVFDLRKNTVTLESNVDTSRFNGIFIDEGVSLIVCSSHYVILDPKGKSIVSSGAINTSSQVLSLHTDFENGKIQTIMATDGDSGDVVLTNFI</sequence>
<dbReference type="Proteomes" id="UP001378960">
    <property type="component" value="Unassembled WGS sequence"/>
</dbReference>
<proteinExistence type="inferred from homology"/>
<comment type="caution">
    <text evidence="10">The sequence shown here is derived from an EMBL/GenBank/DDBJ whole genome shotgun (WGS) entry which is preliminary data.</text>
</comment>
<keyword evidence="8" id="KW-0234">DNA repair</keyword>
<evidence type="ECO:0000256" key="7">
    <source>
        <dbReference type="ARBA" id="ARBA00023242"/>
    </source>
</evidence>
<evidence type="ECO:0000256" key="8">
    <source>
        <dbReference type="RuleBase" id="RU367101"/>
    </source>
</evidence>
<gene>
    <name evidence="10" type="ORF">DAPK24_007850</name>
</gene>
<dbReference type="FunFam" id="3.30.40.10:FF:000027">
    <property type="entry name" value="Pre-mRNA-processing factor 19, putative"/>
    <property type="match status" value="1"/>
</dbReference>
<organism evidence="10 11">
    <name type="scientific">Pichia kluyveri</name>
    <name type="common">Yeast</name>
    <dbReference type="NCBI Taxonomy" id="36015"/>
    <lineage>
        <taxon>Eukaryota</taxon>
        <taxon>Fungi</taxon>
        <taxon>Dikarya</taxon>
        <taxon>Ascomycota</taxon>
        <taxon>Saccharomycotina</taxon>
        <taxon>Pichiomycetes</taxon>
        <taxon>Pichiales</taxon>
        <taxon>Pichiaceae</taxon>
        <taxon>Pichia</taxon>
    </lineage>
</organism>
<dbReference type="InterPro" id="IPR036322">
    <property type="entry name" value="WD40_repeat_dom_sf"/>
</dbReference>
<evidence type="ECO:0000256" key="3">
    <source>
        <dbReference type="ARBA" id="ARBA00022574"/>
    </source>
</evidence>
<dbReference type="GO" id="GO:0000974">
    <property type="term" value="C:Prp19 complex"/>
    <property type="evidence" value="ECO:0007669"/>
    <property type="project" value="UniProtKB-UniRule"/>
</dbReference>
<dbReference type="PANTHER" id="PTHR43995:SF1">
    <property type="entry name" value="PRE-MRNA-PROCESSING FACTOR 19"/>
    <property type="match status" value="1"/>
</dbReference>
<keyword evidence="4 8" id="KW-0507">mRNA processing</keyword>
<dbReference type="GO" id="GO:0005737">
    <property type="term" value="C:cytoplasm"/>
    <property type="evidence" value="ECO:0007669"/>
    <property type="project" value="TreeGrafter"/>
</dbReference>
<dbReference type="GO" id="GO:0000398">
    <property type="term" value="P:mRNA splicing, via spliceosome"/>
    <property type="evidence" value="ECO:0007669"/>
    <property type="project" value="InterPro"/>
</dbReference>
<evidence type="ECO:0000256" key="2">
    <source>
        <dbReference type="ARBA" id="ARBA00006388"/>
    </source>
</evidence>
<keyword evidence="5 8" id="KW-0747">Spliceosome</keyword>
<dbReference type="EMBL" id="BTGB01000001">
    <property type="protein sequence ID" value="GMM44210.1"/>
    <property type="molecule type" value="Genomic_DNA"/>
</dbReference>
<dbReference type="GO" id="GO:0071006">
    <property type="term" value="C:U2-type catalytic step 1 spliceosome"/>
    <property type="evidence" value="ECO:0007669"/>
    <property type="project" value="TreeGrafter"/>
</dbReference>
<keyword evidence="11" id="KW-1185">Reference proteome</keyword>
<dbReference type="InterPro" id="IPR013915">
    <property type="entry name" value="Prp19_cc"/>
</dbReference>
<protein>
    <recommendedName>
        <fullName evidence="8">Pre-mRNA-processing factor 19</fullName>
        <ecNumber evidence="8">2.3.2.27</ecNumber>
    </recommendedName>
</protein>
<keyword evidence="8" id="KW-0227">DNA damage</keyword>
<dbReference type="GO" id="GO:0070534">
    <property type="term" value="P:protein K63-linked ubiquitination"/>
    <property type="evidence" value="ECO:0007669"/>
    <property type="project" value="UniProtKB-UniRule"/>
</dbReference>
<comment type="pathway">
    <text evidence="8">Protein modification; protein ubiquitination.</text>
</comment>
<keyword evidence="7 8" id="KW-0539">Nucleus</keyword>
<comment type="catalytic activity">
    <reaction evidence="8">
        <text>S-ubiquitinyl-[E2 ubiquitin-conjugating enzyme]-L-cysteine + [acceptor protein]-L-lysine = [E2 ubiquitin-conjugating enzyme]-L-cysteine + N(6)-ubiquitinyl-[acceptor protein]-L-lysine.</text>
        <dbReference type="EC" id="2.3.2.27"/>
    </reaction>
</comment>
<keyword evidence="3" id="KW-0853">WD repeat</keyword>
<dbReference type="AlphaFoldDB" id="A0AAV5QZ18"/>
<dbReference type="Gene3D" id="3.30.40.10">
    <property type="entry name" value="Zinc/RING finger domain, C3HC4 (zinc finger)"/>
    <property type="match status" value="1"/>
</dbReference>
<dbReference type="SUPFAM" id="SSF50978">
    <property type="entry name" value="WD40 repeat-like"/>
    <property type="match status" value="1"/>
</dbReference>
<keyword evidence="8" id="KW-0833">Ubl conjugation pathway</keyword>
<comment type="similarity">
    <text evidence="2 8">Belongs to the WD repeat PRP19 family.</text>
</comment>
<dbReference type="InterPro" id="IPR038959">
    <property type="entry name" value="Prp19"/>
</dbReference>
<name>A0AAV5QZ18_PICKL</name>
<evidence type="ECO:0000313" key="10">
    <source>
        <dbReference type="EMBL" id="GMM44210.1"/>
    </source>
</evidence>
<comment type="subcellular location">
    <subcellularLocation>
        <location evidence="1 8">Nucleus</location>
    </subcellularLocation>
</comment>
<accession>A0AAV5QZ18</accession>
<keyword evidence="8" id="KW-0808">Transferase</keyword>
<evidence type="ECO:0000259" key="9">
    <source>
        <dbReference type="SMART" id="SM00504"/>
    </source>
</evidence>